<accession>A0A9E6MQC3</accession>
<name>A0A9E6MQC3_9ACTN</name>
<dbReference type="EMBL" id="CP072829">
    <property type="protein sequence ID" value="QTU84012.1"/>
    <property type="molecule type" value="Genomic_DNA"/>
</dbReference>
<feature type="domain" description="NADPH-dependent FMN reductase-like" evidence="3">
    <location>
        <begin position="1"/>
        <end position="150"/>
    </location>
</feature>
<dbReference type="InterPro" id="IPR029039">
    <property type="entry name" value="Flavoprotein-like_sf"/>
</dbReference>
<evidence type="ECO:0000313" key="4">
    <source>
        <dbReference type="EMBL" id="NHM14970.1"/>
    </source>
</evidence>
<evidence type="ECO:0000313" key="5">
    <source>
        <dbReference type="EMBL" id="QTU84012.1"/>
    </source>
</evidence>
<evidence type="ECO:0000256" key="1">
    <source>
        <dbReference type="ARBA" id="ARBA00022630"/>
    </source>
</evidence>
<dbReference type="Proteomes" id="UP000671910">
    <property type="component" value="Chromosome"/>
</dbReference>
<reference evidence="4 6" key="1">
    <citation type="submission" date="2019-11" db="EMBL/GenBank/DDBJ databases">
        <title>Eggerthellaceae novel genus isolated from the rectal contents of marmort.</title>
        <authorList>
            <person name="Zhang G."/>
        </authorList>
    </citation>
    <scope>NUCLEOTIDE SEQUENCE [LARGE SCALE GENOMIC DNA]</scope>
    <source>
        <strain evidence="6">zg-886</strain>
        <strain evidence="4">Zg-886</strain>
    </source>
</reference>
<dbReference type="InterPro" id="IPR005025">
    <property type="entry name" value="FMN_Rdtase-like_dom"/>
</dbReference>
<keyword evidence="6" id="KW-1185">Reference proteome</keyword>
<dbReference type="EMBL" id="WPCR01000016">
    <property type="protein sequence ID" value="NHM14970.1"/>
    <property type="molecule type" value="Genomic_DNA"/>
</dbReference>
<dbReference type="Pfam" id="PF03358">
    <property type="entry name" value="FMN_red"/>
    <property type="match status" value="1"/>
</dbReference>
<dbReference type="Gene3D" id="3.40.50.360">
    <property type="match status" value="1"/>
</dbReference>
<dbReference type="GO" id="GO:0016491">
    <property type="term" value="F:oxidoreductase activity"/>
    <property type="evidence" value="ECO:0007669"/>
    <property type="project" value="InterPro"/>
</dbReference>
<dbReference type="InterPro" id="IPR051796">
    <property type="entry name" value="ISF_SsuE-like"/>
</dbReference>
<protein>
    <submittedName>
        <fullName evidence="5">Flavodoxin family protein</fullName>
    </submittedName>
</protein>
<dbReference type="PANTHER" id="PTHR43278">
    <property type="entry name" value="NAD(P)H-DEPENDENT FMN-CONTAINING OXIDOREDUCTASE YWQN-RELATED"/>
    <property type="match status" value="1"/>
</dbReference>
<dbReference type="KEGG" id="ebz:J7S26_06510"/>
<dbReference type="RefSeq" id="WP_166340463.1">
    <property type="nucleotide sequence ID" value="NZ_CP072829.1"/>
</dbReference>
<keyword evidence="2" id="KW-0288">FMN</keyword>
<dbReference type="Proteomes" id="UP000636394">
    <property type="component" value="Unassembled WGS sequence"/>
</dbReference>
<proteinExistence type="predicted"/>
<gene>
    <name evidence="4" type="ORF">GMI68_09430</name>
    <name evidence="5" type="ORF">J7S26_06510</name>
</gene>
<evidence type="ECO:0000313" key="7">
    <source>
        <dbReference type="Proteomes" id="UP000671910"/>
    </source>
</evidence>
<dbReference type="SUPFAM" id="SSF52218">
    <property type="entry name" value="Flavoproteins"/>
    <property type="match status" value="1"/>
</dbReference>
<evidence type="ECO:0000313" key="6">
    <source>
        <dbReference type="Proteomes" id="UP000636394"/>
    </source>
</evidence>
<dbReference type="AlphaFoldDB" id="A0A9E6MQC3"/>
<evidence type="ECO:0000259" key="3">
    <source>
        <dbReference type="Pfam" id="PF03358"/>
    </source>
</evidence>
<organism evidence="5 7">
    <name type="scientific">Xiamenia xianingshaonis</name>
    <dbReference type="NCBI Taxonomy" id="2682776"/>
    <lineage>
        <taxon>Bacteria</taxon>
        <taxon>Bacillati</taxon>
        <taxon>Actinomycetota</taxon>
        <taxon>Coriobacteriia</taxon>
        <taxon>Eggerthellales</taxon>
        <taxon>Eggerthellaceae</taxon>
        <taxon>Xiamenia</taxon>
    </lineage>
</organism>
<evidence type="ECO:0000256" key="2">
    <source>
        <dbReference type="ARBA" id="ARBA00022643"/>
    </source>
</evidence>
<sequence length="212" mass="23095">MRRLVLCGSPRARGRAAALALRVVEAYEQAGDEVGLVLLAEAVIAPCTGCNACKHNAATPLRDDLYCVIADSMARVRRRLNDCDALTVVSPVYFSGAPAQLKAFYDRLQPYYWSKYAKSTKRPADLFVVGEGGDPHGFEPLVSETRSALAVAGFRLERVHDWVGLVHEDGRLDDDRPVLEGGRTAAASDYCNETPSGLHPTYLRGGREAHHG</sequence>
<reference evidence="5" key="2">
    <citation type="submission" date="2021-04" db="EMBL/GenBank/DDBJ databases">
        <title>Novel species in family Eggerthellaceae.</title>
        <authorList>
            <person name="Zhang G."/>
        </authorList>
    </citation>
    <scope>NUCLEOTIDE SEQUENCE</scope>
    <source>
        <strain evidence="5">Zg-886</strain>
    </source>
</reference>
<dbReference type="PANTHER" id="PTHR43278:SF1">
    <property type="entry name" value="IRON-SULFUR FLAVOPROTEIN MJ1083"/>
    <property type="match status" value="1"/>
</dbReference>
<keyword evidence="1" id="KW-0285">Flavoprotein</keyword>